<reference evidence="1 2" key="1">
    <citation type="submission" date="2022-03" db="EMBL/GenBank/DDBJ databases">
        <title>Metagenome-assembled genomes from swine fecal metagenomes.</title>
        <authorList>
            <person name="Holman D.B."/>
            <person name="Kommadath A."/>
        </authorList>
    </citation>
    <scope>NUCLEOTIDE SEQUENCE [LARGE SCALE GENOMIC DNA]</scope>
    <source>
        <strain evidence="1">SUG147</strain>
    </source>
</reference>
<proteinExistence type="predicted"/>
<comment type="caution">
    <text evidence="1">The sequence shown here is derived from an EMBL/GenBank/DDBJ whole genome shotgun (WGS) entry which is preliminary data.</text>
</comment>
<protein>
    <submittedName>
        <fullName evidence="1">Uncharacterized protein</fullName>
    </submittedName>
</protein>
<name>A0AAE3FHM7_9BACT</name>
<dbReference type="Proteomes" id="UP001139365">
    <property type="component" value="Unassembled WGS sequence"/>
</dbReference>
<evidence type="ECO:0000313" key="2">
    <source>
        <dbReference type="Proteomes" id="UP001139365"/>
    </source>
</evidence>
<evidence type="ECO:0000313" key="1">
    <source>
        <dbReference type="EMBL" id="MCI5755629.1"/>
    </source>
</evidence>
<gene>
    <name evidence="1" type="ORF">MR241_04975</name>
</gene>
<accession>A0AAE3FHM7</accession>
<sequence length="124" mass="13239">SYPSDRKSSIDFKNCRITLSGISFLKRSVQPVMYLTVDTGNGLFGYFSASVFSSSLSCQAKEAVAGCDTAWLGIHGPVIKESPGTLTSGGNVVVSSDEVNTAYGTVFEPVDGNHVYVFRKNSRG</sequence>
<feature type="non-terminal residue" evidence="1">
    <location>
        <position position="1"/>
    </location>
</feature>
<dbReference type="EMBL" id="JALEMU010000077">
    <property type="protein sequence ID" value="MCI5755629.1"/>
    <property type="molecule type" value="Genomic_DNA"/>
</dbReference>
<organism evidence="1 2">
    <name type="scientific">Candidatus Colimorpha enterica</name>
    <dbReference type="NCBI Taxonomy" id="3083063"/>
    <lineage>
        <taxon>Bacteria</taxon>
        <taxon>Pseudomonadati</taxon>
        <taxon>Bacteroidota</taxon>
        <taxon>Bacteroidia</taxon>
        <taxon>Bacteroidales</taxon>
        <taxon>Candidatus Colimorpha</taxon>
    </lineage>
</organism>
<dbReference type="AlphaFoldDB" id="A0AAE3FHM7"/>